<organism evidence="1 2">
    <name type="scientific">Mycena belliarum</name>
    <dbReference type="NCBI Taxonomy" id="1033014"/>
    <lineage>
        <taxon>Eukaryota</taxon>
        <taxon>Fungi</taxon>
        <taxon>Dikarya</taxon>
        <taxon>Basidiomycota</taxon>
        <taxon>Agaricomycotina</taxon>
        <taxon>Agaricomycetes</taxon>
        <taxon>Agaricomycetidae</taxon>
        <taxon>Agaricales</taxon>
        <taxon>Marasmiineae</taxon>
        <taxon>Mycenaceae</taxon>
        <taxon>Mycena</taxon>
    </lineage>
</organism>
<keyword evidence="2" id="KW-1185">Reference proteome</keyword>
<dbReference type="EMBL" id="JARJCN010000143">
    <property type="protein sequence ID" value="KAJ7068956.1"/>
    <property type="molecule type" value="Genomic_DNA"/>
</dbReference>
<proteinExistence type="predicted"/>
<evidence type="ECO:0000313" key="1">
    <source>
        <dbReference type="EMBL" id="KAJ7068956.1"/>
    </source>
</evidence>
<dbReference type="AlphaFoldDB" id="A0AAD6TQZ4"/>
<reference evidence="1" key="1">
    <citation type="submission" date="2023-03" db="EMBL/GenBank/DDBJ databases">
        <title>Massive genome expansion in bonnet fungi (Mycena s.s.) driven by repeated elements and novel gene families across ecological guilds.</title>
        <authorList>
            <consortium name="Lawrence Berkeley National Laboratory"/>
            <person name="Harder C.B."/>
            <person name="Miyauchi S."/>
            <person name="Viragh M."/>
            <person name="Kuo A."/>
            <person name="Thoen E."/>
            <person name="Andreopoulos B."/>
            <person name="Lu D."/>
            <person name="Skrede I."/>
            <person name="Drula E."/>
            <person name="Henrissat B."/>
            <person name="Morin E."/>
            <person name="Kohler A."/>
            <person name="Barry K."/>
            <person name="LaButti K."/>
            <person name="Morin E."/>
            <person name="Salamov A."/>
            <person name="Lipzen A."/>
            <person name="Mereny Z."/>
            <person name="Hegedus B."/>
            <person name="Baldrian P."/>
            <person name="Stursova M."/>
            <person name="Weitz H."/>
            <person name="Taylor A."/>
            <person name="Grigoriev I.V."/>
            <person name="Nagy L.G."/>
            <person name="Martin F."/>
            <person name="Kauserud H."/>
        </authorList>
    </citation>
    <scope>NUCLEOTIDE SEQUENCE</scope>
    <source>
        <strain evidence="1">CBHHK173m</strain>
    </source>
</reference>
<protein>
    <submittedName>
        <fullName evidence="1">Uncharacterized protein</fullName>
    </submittedName>
</protein>
<sequence length="175" mass="19330">PPWFRAVYGEITAKNLGGTFNALLVVYAELEQTYKWDKGSSKGLGKLNRPTAVDKWVGVARGARSGAMANGVGPPIGSIAKYEESWWRWWGGLQPDWRVSHAGRPGQFARVMGPGSDDTNSWATLRHPGVNGVLSLLASLYWWGKAVQEKQPSNKEEMESWVEAIGDVKWMITGL</sequence>
<feature type="non-terminal residue" evidence="1">
    <location>
        <position position="1"/>
    </location>
</feature>
<dbReference type="Proteomes" id="UP001222325">
    <property type="component" value="Unassembled WGS sequence"/>
</dbReference>
<name>A0AAD6TQZ4_9AGAR</name>
<accession>A0AAD6TQZ4</accession>
<comment type="caution">
    <text evidence="1">The sequence shown here is derived from an EMBL/GenBank/DDBJ whole genome shotgun (WGS) entry which is preliminary data.</text>
</comment>
<evidence type="ECO:0000313" key="2">
    <source>
        <dbReference type="Proteomes" id="UP001222325"/>
    </source>
</evidence>
<feature type="non-terminal residue" evidence="1">
    <location>
        <position position="175"/>
    </location>
</feature>
<gene>
    <name evidence="1" type="ORF">B0H15DRAFT_764748</name>
</gene>